<reference evidence="1" key="1">
    <citation type="submission" date="2023-05" db="EMBL/GenBank/DDBJ databases">
        <authorList>
            <person name="Stuckert A."/>
        </authorList>
    </citation>
    <scope>NUCLEOTIDE SEQUENCE</scope>
</reference>
<evidence type="ECO:0000313" key="1">
    <source>
        <dbReference type="EMBL" id="CAI9557946.1"/>
    </source>
</evidence>
<dbReference type="EMBL" id="CATNWA010009389">
    <property type="protein sequence ID" value="CAI9557946.1"/>
    <property type="molecule type" value="Genomic_DNA"/>
</dbReference>
<comment type="caution">
    <text evidence="1">The sequence shown here is derived from an EMBL/GenBank/DDBJ whole genome shotgun (WGS) entry which is preliminary data.</text>
</comment>
<keyword evidence="2" id="KW-1185">Reference proteome</keyword>
<evidence type="ECO:0000313" key="2">
    <source>
        <dbReference type="Proteomes" id="UP001162483"/>
    </source>
</evidence>
<name>A0ABN9CE44_9NEOB</name>
<dbReference type="Proteomes" id="UP001162483">
    <property type="component" value="Unassembled WGS sequence"/>
</dbReference>
<sequence length="44" mass="5430">MFTSPRFHPVHFLERVRDFFKRKQLHFDSIDFNGNTAEKHVLHF</sequence>
<accession>A0ABN9CE44</accession>
<gene>
    <name evidence="1" type="ORF">SPARVUS_LOCUS4794792</name>
</gene>
<protein>
    <submittedName>
        <fullName evidence="1">Uncharacterized protein</fullName>
    </submittedName>
</protein>
<organism evidence="1 2">
    <name type="scientific">Staurois parvus</name>
    <dbReference type="NCBI Taxonomy" id="386267"/>
    <lineage>
        <taxon>Eukaryota</taxon>
        <taxon>Metazoa</taxon>
        <taxon>Chordata</taxon>
        <taxon>Craniata</taxon>
        <taxon>Vertebrata</taxon>
        <taxon>Euteleostomi</taxon>
        <taxon>Amphibia</taxon>
        <taxon>Batrachia</taxon>
        <taxon>Anura</taxon>
        <taxon>Neobatrachia</taxon>
        <taxon>Ranoidea</taxon>
        <taxon>Ranidae</taxon>
        <taxon>Staurois</taxon>
    </lineage>
</organism>
<proteinExistence type="predicted"/>